<dbReference type="InterPro" id="IPR029069">
    <property type="entry name" value="HotDog_dom_sf"/>
</dbReference>
<evidence type="ECO:0000313" key="2">
    <source>
        <dbReference type="Proteomes" id="UP000242258"/>
    </source>
</evidence>
<proteinExistence type="predicted"/>
<gene>
    <name evidence="1" type="ORF">BI198_09645</name>
</gene>
<reference evidence="2" key="1">
    <citation type="submission" date="2016-09" db="EMBL/GenBank/DDBJ databases">
        <authorList>
            <person name="Wan X."/>
            <person name="Hou S."/>
        </authorList>
    </citation>
    <scope>NUCLEOTIDE SEQUENCE [LARGE SCALE GENOMIC DNA]</scope>
    <source>
        <strain evidence="2">KH87</strain>
    </source>
</reference>
<dbReference type="EMBL" id="MKEK01000001">
    <property type="protein sequence ID" value="OEY69798.1"/>
    <property type="molecule type" value="Genomic_DNA"/>
</dbReference>
<dbReference type="OrthoDB" id="9814774at2"/>
<dbReference type="SUPFAM" id="SSF54637">
    <property type="entry name" value="Thioesterase/thiol ester dehydrase-isomerase"/>
    <property type="match status" value="1"/>
</dbReference>
<protein>
    <submittedName>
        <fullName evidence="1">DUF4442 domain-containing protein</fullName>
    </submittedName>
</protein>
<dbReference type="Proteomes" id="UP000242258">
    <property type="component" value="Unassembled WGS sequence"/>
</dbReference>
<name>A0A1E7Q6X0_9GAMM</name>
<dbReference type="InterPro" id="IPR027961">
    <property type="entry name" value="DUF4442"/>
</dbReference>
<accession>A0A1E7Q6X0</accession>
<dbReference type="Gene3D" id="3.10.129.10">
    <property type="entry name" value="Hotdog Thioesterase"/>
    <property type="match status" value="1"/>
</dbReference>
<dbReference type="Pfam" id="PF14539">
    <property type="entry name" value="DUF4442"/>
    <property type="match status" value="1"/>
</dbReference>
<comment type="caution">
    <text evidence="1">The sequence shown here is derived from an EMBL/GenBank/DDBJ whole genome shotgun (WGS) entry which is preliminary data.</text>
</comment>
<dbReference type="RefSeq" id="WP_070049368.1">
    <property type="nucleotide sequence ID" value="NZ_CBCSDO010000004.1"/>
</dbReference>
<organism evidence="1 2">
    <name type="scientific">Rheinheimera salexigens</name>
    <dbReference type="NCBI Taxonomy" id="1628148"/>
    <lineage>
        <taxon>Bacteria</taxon>
        <taxon>Pseudomonadati</taxon>
        <taxon>Pseudomonadota</taxon>
        <taxon>Gammaproteobacteria</taxon>
        <taxon>Chromatiales</taxon>
        <taxon>Chromatiaceae</taxon>
        <taxon>Rheinheimera</taxon>
    </lineage>
</organism>
<evidence type="ECO:0000313" key="1">
    <source>
        <dbReference type="EMBL" id="OEY69798.1"/>
    </source>
</evidence>
<sequence>MKWLFKSAVMRRLINCWPPFFFSGIKIVKLDQDYRYCKVELKSRPWTKNINRSQYGGSMFSMTDPIYPLMLMGVLGNKYFVWDRQAEINFLQPGKGKLFAEFYLTEDRLQQISQATAEGEKYFPQFRIDIKDDKGNVVCEVLRTLYVRKKSQYRPN</sequence>
<keyword evidence="2" id="KW-1185">Reference proteome</keyword>
<dbReference type="STRING" id="1628148.BI198_09645"/>
<dbReference type="AlphaFoldDB" id="A0A1E7Q6X0"/>